<reference evidence="3" key="2">
    <citation type="submission" date="2015-01" db="EMBL/GenBank/DDBJ databases">
        <title>Evolutionary Origins and Diversification of the Mycorrhizal Mutualists.</title>
        <authorList>
            <consortium name="DOE Joint Genome Institute"/>
            <consortium name="Mycorrhizal Genomics Consortium"/>
            <person name="Kohler A."/>
            <person name="Kuo A."/>
            <person name="Nagy L.G."/>
            <person name="Floudas D."/>
            <person name="Copeland A."/>
            <person name="Barry K.W."/>
            <person name="Cichocki N."/>
            <person name="Veneault-Fourrey C."/>
            <person name="LaButti K."/>
            <person name="Lindquist E.A."/>
            <person name="Lipzen A."/>
            <person name="Lundell T."/>
            <person name="Morin E."/>
            <person name="Murat C."/>
            <person name="Riley R."/>
            <person name="Ohm R."/>
            <person name="Sun H."/>
            <person name="Tunlid A."/>
            <person name="Henrissat B."/>
            <person name="Grigoriev I.V."/>
            <person name="Hibbett D.S."/>
            <person name="Martin F."/>
        </authorList>
    </citation>
    <scope>NUCLEOTIDE SEQUENCE [LARGE SCALE GENOMIC DNA]</scope>
    <source>
        <strain evidence="3">LaAM-08-1</strain>
    </source>
</reference>
<keyword evidence="3" id="KW-1185">Reference proteome</keyword>
<sequence length="189" mass="21591">TNGKGEKCHTPKDFDGSEDKYTTWLRTVNTYLRANESTVVTTSDESLFTTDVRKIDFALSYMITGRAANWAEHFTDTYTNPDGVFDTGLTWKQFVELLNTTFDVRRMKDKARVDLSTLKHKPGQLEQYILDFTSLASRTGYLLTGSVENPILPQLFLEHLNPSLQDKIETQKEPPEKLADIISDARKFD</sequence>
<dbReference type="Pfam" id="PF03732">
    <property type="entry name" value="Retrotrans_gag"/>
    <property type="match status" value="1"/>
</dbReference>
<dbReference type="InterPro" id="IPR005162">
    <property type="entry name" value="Retrotrans_gag_dom"/>
</dbReference>
<evidence type="ECO:0000259" key="1">
    <source>
        <dbReference type="Pfam" id="PF03732"/>
    </source>
</evidence>
<dbReference type="HOGENOM" id="CLU_1378339_0_0_1"/>
<reference evidence="2 3" key="1">
    <citation type="submission" date="2014-04" db="EMBL/GenBank/DDBJ databases">
        <authorList>
            <consortium name="DOE Joint Genome Institute"/>
            <person name="Kuo A."/>
            <person name="Kohler A."/>
            <person name="Nagy L.G."/>
            <person name="Floudas D."/>
            <person name="Copeland A."/>
            <person name="Barry K.W."/>
            <person name="Cichocki N."/>
            <person name="Veneault-Fourrey C."/>
            <person name="LaButti K."/>
            <person name="Lindquist E.A."/>
            <person name="Lipzen A."/>
            <person name="Lundell T."/>
            <person name="Morin E."/>
            <person name="Murat C."/>
            <person name="Sun H."/>
            <person name="Tunlid A."/>
            <person name="Henrissat B."/>
            <person name="Grigoriev I.V."/>
            <person name="Hibbett D.S."/>
            <person name="Martin F."/>
            <person name="Nordberg H.P."/>
            <person name="Cantor M.N."/>
            <person name="Hua S.X."/>
        </authorList>
    </citation>
    <scope>NUCLEOTIDE SEQUENCE [LARGE SCALE GENOMIC DNA]</scope>
    <source>
        <strain evidence="2 3">LaAM-08-1</strain>
    </source>
</reference>
<evidence type="ECO:0000313" key="2">
    <source>
        <dbReference type="EMBL" id="KIJ98759.1"/>
    </source>
</evidence>
<feature type="non-terminal residue" evidence="2">
    <location>
        <position position="189"/>
    </location>
</feature>
<dbReference type="AlphaFoldDB" id="A0A0C9WN34"/>
<dbReference type="OrthoDB" id="2746711at2759"/>
<gene>
    <name evidence="2" type="ORF">K443DRAFT_41029</name>
</gene>
<dbReference type="Proteomes" id="UP000054477">
    <property type="component" value="Unassembled WGS sequence"/>
</dbReference>
<accession>A0A0C9WN34</accession>
<feature type="domain" description="Retrotransposon gag" evidence="1">
    <location>
        <begin position="61"/>
        <end position="140"/>
    </location>
</feature>
<dbReference type="EMBL" id="KN838662">
    <property type="protein sequence ID" value="KIJ98759.1"/>
    <property type="molecule type" value="Genomic_DNA"/>
</dbReference>
<dbReference type="STRING" id="1095629.A0A0C9WN34"/>
<feature type="non-terminal residue" evidence="2">
    <location>
        <position position="1"/>
    </location>
</feature>
<organism evidence="2 3">
    <name type="scientific">Laccaria amethystina LaAM-08-1</name>
    <dbReference type="NCBI Taxonomy" id="1095629"/>
    <lineage>
        <taxon>Eukaryota</taxon>
        <taxon>Fungi</taxon>
        <taxon>Dikarya</taxon>
        <taxon>Basidiomycota</taxon>
        <taxon>Agaricomycotina</taxon>
        <taxon>Agaricomycetes</taxon>
        <taxon>Agaricomycetidae</taxon>
        <taxon>Agaricales</taxon>
        <taxon>Agaricineae</taxon>
        <taxon>Hydnangiaceae</taxon>
        <taxon>Laccaria</taxon>
    </lineage>
</organism>
<evidence type="ECO:0000313" key="3">
    <source>
        <dbReference type="Proteomes" id="UP000054477"/>
    </source>
</evidence>
<name>A0A0C9WN34_9AGAR</name>
<proteinExistence type="predicted"/>
<protein>
    <submittedName>
        <fullName evidence="2">Unplaced genomic scaffold K443scaffold_127, whole genome shotgun sequence</fullName>
    </submittedName>
</protein>